<dbReference type="Proteomes" id="UP000286134">
    <property type="component" value="Unassembled WGS sequence"/>
</dbReference>
<name>A0A420I1G4_9PEZI</name>
<keyword evidence="3" id="KW-1185">Reference proteome</keyword>
<dbReference type="STRING" id="212602.A0A420I1G4"/>
<organism evidence="2 3">
    <name type="scientific">Erysiphe neolycopersici</name>
    <dbReference type="NCBI Taxonomy" id="212602"/>
    <lineage>
        <taxon>Eukaryota</taxon>
        <taxon>Fungi</taxon>
        <taxon>Dikarya</taxon>
        <taxon>Ascomycota</taxon>
        <taxon>Pezizomycotina</taxon>
        <taxon>Leotiomycetes</taxon>
        <taxon>Erysiphales</taxon>
        <taxon>Erysiphaceae</taxon>
        <taxon>Erysiphe</taxon>
    </lineage>
</organism>
<dbReference type="AlphaFoldDB" id="A0A420I1G4"/>
<evidence type="ECO:0000313" key="3">
    <source>
        <dbReference type="Proteomes" id="UP000286134"/>
    </source>
</evidence>
<feature type="region of interest" description="Disordered" evidence="1">
    <location>
        <begin position="1"/>
        <end position="158"/>
    </location>
</feature>
<comment type="caution">
    <text evidence="2">The sequence shown here is derived from an EMBL/GenBank/DDBJ whole genome shotgun (WGS) entry which is preliminary data.</text>
</comment>
<feature type="compositionally biased region" description="Low complexity" evidence="1">
    <location>
        <begin position="46"/>
        <end position="62"/>
    </location>
</feature>
<accession>A0A420I1G4</accession>
<evidence type="ECO:0000256" key="1">
    <source>
        <dbReference type="SAM" id="MobiDB-lite"/>
    </source>
</evidence>
<dbReference type="EMBL" id="MCFK01002528">
    <property type="protein sequence ID" value="RKF63487.1"/>
    <property type="molecule type" value="Genomic_DNA"/>
</dbReference>
<protein>
    <submittedName>
        <fullName evidence="2">Uncharacterized protein</fullName>
    </submittedName>
</protein>
<gene>
    <name evidence="2" type="ORF">OnM2_025126</name>
</gene>
<proteinExistence type="predicted"/>
<sequence length="158" mass="16970">MVDRKPRGRPRKDASHSSQLLIDQPAQKVFSEITNTASIHSSNIEPSQNPQPQSLSPPESKSILNSSFPQPNYDSSLLNDTPAVSPPISGLPGSDSGHNLSFSNTINEIPAETSSKADSATKIHSASPGKSSQRKKKNSTHEENSRSISRSIGVFLKP</sequence>
<feature type="compositionally biased region" description="Polar residues" evidence="1">
    <location>
        <begin position="63"/>
        <end position="79"/>
    </location>
</feature>
<feature type="compositionally biased region" description="Polar residues" evidence="1">
    <location>
        <begin position="32"/>
        <end position="45"/>
    </location>
</feature>
<evidence type="ECO:0000313" key="2">
    <source>
        <dbReference type="EMBL" id="RKF63487.1"/>
    </source>
</evidence>
<feature type="compositionally biased region" description="Polar residues" evidence="1">
    <location>
        <begin position="96"/>
        <end position="131"/>
    </location>
</feature>
<feature type="compositionally biased region" description="Basic and acidic residues" evidence="1">
    <location>
        <begin position="1"/>
        <end position="15"/>
    </location>
</feature>
<dbReference type="OrthoDB" id="3562068at2759"/>
<reference evidence="2 3" key="1">
    <citation type="journal article" date="2018" name="BMC Genomics">
        <title>Comparative genome analyses reveal sequence features reflecting distinct modes of host-adaptation between dicot and monocot powdery mildew.</title>
        <authorList>
            <person name="Wu Y."/>
            <person name="Ma X."/>
            <person name="Pan Z."/>
            <person name="Kale S.D."/>
            <person name="Song Y."/>
            <person name="King H."/>
            <person name="Zhang Q."/>
            <person name="Presley C."/>
            <person name="Deng X."/>
            <person name="Wei C.I."/>
            <person name="Xiao S."/>
        </authorList>
    </citation>
    <scope>NUCLEOTIDE SEQUENCE [LARGE SCALE GENOMIC DNA]</scope>
    <source>
        <strain evidence="2">UMSG2</strain>
    </source>
</reference>